<gene>
    <name evidence="3" type="ORF">SAMN04489793_4034</name>
</gene>
<dbReference type="OrthoDB" id="9781415at2"/>
<evidence type="ECO:0000313" key="3">
    <source>
        <dbReference type="EMBL" id="SED12169.1"/>
    </source>
</evidence>
<dbReference type="InterPro" id="IPR050275">
    <property type="entry name" value="PGM_Phosphatase"/>
</dbReference>
<evidence type="ECO:0000313" key="4">
    <source>
        <dbReference type="Proteomes" id="UP000182241"/>
    </source>
</evidence>
<evidence type="ECO:0000256" key="2">
    <source>
        <dbReference type="PIRSR" id="PIRSR613078-2"/>
    </source>
</evidence>
<dbReference type="Proteomes" id="UP000182241">
    <property type="component" value="Unassembled WGS sequence"/>
</dbReference>
<dbReference type="STRING" id="57704.SAMN04489793_4034"/>
<dbReference type="SMART" id="SM00855">
    <property type="entry name" value="PGAM"/>
    <property type="match status" value="1"/>
</dbReference>
<dbReference type="EMBL" id="FNSA01000003">
    <property type="protein sequence ID" value="SED12169.1"/>
    <property type="molecule type" value="Genomic_DNA"/>
</dbReference>
<sequence>MHVEDGLDSSVERLTPTVRRLILLRHGQTASNAEGRMQGQLDTDLTDLGRRQAAAAADALGDRDPIAIVSSDLRRARDTADALAAVTGGTVETDVRLRETMLGDWQGMTHHEVDAYMPGARRRWRDAPEWAPPGGEARVDVAARSYPLVTELSERLSEWGSSERPVILVAHGGLIAALTARLLDLPVDHWPVLGGLGNCSWVQLSAHGDATRWRLDVWNASSDLDSSTRPAPEVQ</sequence>
<dbReference type="InterPro" id="IPR001345">
    <property type="entry name" value="PG/BPGM_mutase_AS"/>
</dbReference>
<name>A0A1H4Y2P3_TSUTY</name>
<proteinExistence type="predicted"/>
<dbReference type="PANTHER" id="PTHR48100:SF62">
    <property type="entry name" value="GLUCOSYL-3-PHOSPHOGLYCERATE PHOSPHATASE"/>
    <property type="match status" value="1"/>
</dbReference>
<evidence type="ECO:0000256" key="1">
    <source>
        <dbReference type="PIRSR" id="PIRSR613078-1"/>
    </source>
</evidence>
<dbReference type="GO" id="GO:0005737">
    <property type="term" value="C:cytoplasm"/>
    <property type="evidence" value="ECO:0007669"/>
    <property type="project" value="TreeGrafter"/>
</dbReference>
<dbReference type="CDD" id="cd07067">
    <property type="entry name" value="HP_PGM_like"/>
    <property type="match status" value="1"/>
</dbReference>
<dbReference type="GeneID" id="300997754"/>
<organism evidence="3 4">
    <name type="scientific">Tsukamurella tyrosinosolvens</name>
    <dbReference type="NCBI Taxonomy" id="57704"/>
    <lineage>
        <taxon>Bacteria</taxon>
        <taxon>Bacillati</taxon>
        <taxon>Actinomycetota</taxon>
        <taxon>Actinomycetes</taxon>
        <taxon>Mycobacteriales</taxon>
        <taxon>Tsukamurellaceae</taxon>
        <taxon>Tsukamurella</taxon>
    </lineage>
</organism>
<dbReference type="InterPro" id="IPR029033">
    <property type="entry name" value="His_PPase_superfam"/>
</dbReference>
<feature type="active site" description="Proton donor/acceptor" evidence="1">
    <location>
        <position position="99"/>
    </location>
</feature>
<dbReference type="SUPFAM" id="SSF53254">
    <property type="entry name" value="Phosphoglycerate mutase-like"/>
    <property type="match status" value="1"/>
</dbReference>
<dbReference type="Gene3D" id="3.40.50.1240">
    <property type="entry name" value="Phosphoglycerate mutase-like"/>
    <property type="match status" value="1"/>
</dbReference>
<keyword evidence="4" id="KW-1185">Reference proteome</keyword>
<feature type="binding site" evidence="2">
    <location>
        <begin position="25"/>
        <end position="32"/>
    </location>
    <ligand>
        <name>substrate</name>
    </ligand>
</feature>
<dbReference type="KEGG" id="tsm:ASU32_15715"/>
<dbReference type="InterPro" id="IPR013078">
    <property type="entry name" value="His_Pase_superF_clade-1"/>
</dbReference>
<dbReference type="PROSITE" id="PS00175">
    <property type="entry name" value="PG_MUTASE"/>
    <property type="match status" value="1"/>
</dbReference>
<feature type="binding site" evidence="2">
    <location>
        <position position="75"/>
    </location>
    <ligand>
        <name>substrate</name>
    </ligand>
</feature>
<dbReference type="AlphaFoldDB" id="A0A1H4Y2P3"/>
<dbReference type="GO" id="GO:0016791">
    <property type="term" value="F:phosphatase activity"/>
    <property type="evidence" value="ECO:0007669"/>
    <property type="project" value="TreeGrafter"/>
</dbReference>
<dbReference type="Pfam" id="PF00300">
    <property type="entry name" value="His_Phos_1"/>
    <property type="match status" value="1"/>
</dbReference>
<dbReference type="RefSeq" id="WP_068521385.1">
    <property type="nucleotide sequence ID" value="NZ_CBDRGN010000003.1"/>
</dbReference>
<protein>
    <submittedName>
        <fullName evidence="3">Glucosyl-3-phosphoglycerate phosphatase (Pgm family)</fullName>
    </submittedName>
</protein>
<reference evidence="4" key="1">
    <citation type="submission" date="2016-10" db="EMBL/GenBank/DDBJ databases">
        <authorList>
            <person name="Varghese N."/>
            <person name="Submissions S."/>
        </authorList>
    </citation>
    <scope>NUCLEOTIDE SEQUENCE [LARGE SCALE GENOMIC DNA]</scope>
    <source>
        <strain evidence="4">DSM 44234</strain>
    </source>
</reference>
<feature type="active site" description="Tele-phosphohistidine intermediate" evidence="1">
    <location>
        <position position="26"/>
    </location>
</feature>
<dbReference type="PANTHER" id="PTHR48100">
    <property type="entry name" value="BROAD-SPECIFICITY PHOSPHATASE YOR283W-RELATED"/>
    <property type="match status" value="1"/>
</dbReference>
<accession>A0A1H4Y2P3</accession>